<dbReference type="AlphaFoldDB" id="A0A1C1CTN2"/>
<evidence type="ECO:0000313" key="1">
    <source>
        <dbReference type="EMBL" id="OCT51863.1"/>
    </source>
</evidence>
<evidence type="ECO:0000313" key="2">
    <source>
        <dbReference type="Proteomes" id="UP000094526"/>
    </source>
</evidence>
<reference evidence="2" key="1">
    <citation type="submission" date="2015-07" db="EMBL/GenBank/DDBJ databases">
        <authorList>
            <person name="Teixeira M.M."/>
            <person name="Souza R.C."/>
            <person name="Almeida L.G."/>
            <person name="Vicente V.A."/>
            <person name="de Hoog S."/>
            <person name="Bocca A.L."/>
            <person name="de Almeida S.R."/>
            <person name="Vasconcelos A.T."/>
            <person name="Felipe M.S."/>
        </authorList>
    </citation>
    <scope>NUCLEOTIDE SEQUENCE [LARGE SCALE GENOMIC DNA]</scope>
    <source>
        <strain evidence="2">KSF</strain>
    </source>
</reference>
<gene>
    <name evidence="1" type="ORF">CLCR_09322</name>
</gene>
<keyword evidence="2" id="KW-1185">Reference proteome</keyword>
<sequence>MTVVSSSPNSFSFALGIQNATRPRSANVLAAKSRMSSSIRVKEYGFFGAMYPGRLWAGTPSISVGVDGLLLFTGLEIRPLRSVPVDRLGLDLVPSTLSPSRTP</sequence>
<comment type="caution">
    <text evidence="1">The sequence shown here is derived from an EMBL/GenBank/DDBJ whole genome shotgun (WGS) entry which is preliminary data.</text>
</comment>
<dbReference type="Proteomes" id="UP000094526">
    <property type="component" value="Unassembled WGS sequence"/>
</dbReference>
<organism evidence="1 2">
    <name type="scientific">Cladophialophora carrionii</name>
    <dbReference type="NCBI Taxonomy" id="86049"/>
    <lineage>
        <taxon>Eukaryota</taxon>
        <taxon>Fungi</taxon>
        <taxon>Dikarya</taxon>
        <taxon>Ascomycota</taxon>
        <taxon>Pezizomycotina</taxon>
        <taxon>Eurotiomycetes</taxon>
        <taxon>Chaetothyriomycetidae</taxon>
        <taxon>Chaetothyriales</taxon>
        <taxon>Herpotrichiellaceae</taxon>
        <taxon>Cladophialophora</taxon>
    </lineage>
</organism>
<dbReference type="VEuPathDB" id="FungiDB:CLCR_09322"/>
<accession>A0A1C1CTN2</accession>
<dbReference type="EMBL" id="LGRB01000009">
    <property type="protein sequence ID" value="OCT51863.1"/>
    <property type="molecule type" value="Genomic_DNA"/>
</dbReference>
<proteinExistence type="predicted"/>
<name>A0A1C1CTN2_9EURO</name>
<protein>
    <submittedName>
        <fullName evidence="1">Uncharacterized protein</fullName>
    </submittedName>
</protein>